<evidence type="ECO:0000313" key="7">
    <source>
        <dbReference type="EMBL" id="RHL46320.1"/>
    </source>
</evidence>
<dbReference type="Proteomes" id="UP000284779">
    <property type="component" value="Unassembled WGS sequence"/>
</dbReference>
<gene>
    <name evidence="2 3" type="primary">rsfS</name>
    <name evidence="7" type="ORF">DW018_03770</name>
    <name evidence="6" type="ORF">DW652_08045</name>
    <name evidence="5" type="ORF">DW918_05905</name>
    <name evidence="4" type="ORF">DW929_09905</name>
    <name evidence="3" type="ORF">DW944_05125</name>
</gene>
<accession>A0A413R9I4</accession>
<evidence type="ECO:0000256" key="2">
    <source>
        <dbReference type="HAMAP-Rule" id="MF_01477"/>
    </source>
</evidence>
<comment type="similarity">
    <text evidence="1 2">Belongs to the Iojap/RsfS family.</text>
</comment>
<evidence type="ECO:0000313" key="4">
    <source>
        <dbReference type="EMBL" id="RHA53287.1"/>
    </source>
</evidence>
<dbReference type="GeneID" id="66466349"/>
<proteinExistence type="inferred from homology"/>
<evidence type="ECO:0000313" key="3">
    <source>
        <dbReference type="EMBL" id="RHA19117.1"/>
    </source>
</evidence>
<evidence type="ECO:0000256" key="1">
    <source>
        <dbReference type="ARBA" id="ARBA00010574"/>
    </source>
</evidence>
<dbReference type="GO" id="GO:0043023">
    <property type="term" value="F:ribosomal large subunit binding"/>
    <property type="evidence" value="ECO:0007669"/>
    <property type="project" value="TreeGrafter"/>
</dbReference>
<sequence>MTSKELAKIAYNALDDKKGVNITIIDISEISIIADYFIIAGGTNENQVKALAGNVEDEFAKAGLSPKHVEGYTNANWILIDYEDVIVHVFNEDDRLFYDLERIWRDGKIVNVEEL</sequence>
<dbReference type="EMBL" id="QSFV01000015">
    <property type="protein sequence ID" value="RHA80714.1"/>
    <property type="molecule type" value="Genomic_DNA"/>
</dbReference>
<dbReference type="GO" id="GO:0005737">
    <property type="term" value="C:cytoplasm"/>
    <property type="evidence" value="ECO:0007669"/>
    <property type="project" value="UniProtKB-SubCell"/>
</dbReference>
<comment type="subcellular location">
    <subcellularLocation>
        <location evidence="2">Cytoplasm</location>
    </subcellularLocation>
</comment>
<dbReference type="EMBL" id="QRHR01000006">
    <property type="protein sequence ID" value="RHF88673.1"/>
    <property type="molecule type" value="Genomic_DNA"/>
</dbReference>
<dbReference type="Proteomes" id="UP000283314">
    <property type="component" value="Unassembled WGS sequence"/>
</dbReference>
<dbReference type="EMBL" id="QSFO01000011">
    <property type="protein sequence ID" value="RHA53287.1"/>
    <property type="molecule type" value="Genomic_DNA"/>
</dbReference>
<dbReference type="Pfam" id="PF02410">
    <property type="entry name" value="RsfS"/>
    <property type="match status" value="1"/>
</dbReference>
<comment type="function">
    <text evidence="2">Functions as a ribosomal silencing factor. Interacts with ribosomal protein uL14 (rplN), blocking formation of intersubunit bridge B8. Prevents association of the 30S and 50S ribosomal subunits and the formation of functional ribosomes, thus repressing translation.</text>
</comment>
<dbReference type="NCBIfam" id="TIGR00090">
    <property type="entry name" value="rsfS_iojap_ybeB"/>
    <property type="match status" value="1"/>
</dbReference>
<dbReference type="GO" id="GO:0090071">
    <property type="term" value="P:negative regulation of ribosome biogenesis"/>
    <property type="evidence" value="ECO:0007669"/>
    <property type="project" value="UniProtKB-UniRule"/>
</dbReference>
<dbReference type="HAMAP" id="MF_01477">
    <property type="entry name" value="Iojap_RsfS"/>
    <property type="match status" value="1"/>
</dbReference>
<dbReference type="PANTHER" id="PTHR21043">
    <property type="entry name" value="IOJAP SUPERFAMILY ORTHOLOG"/>
    <property type="match status" value="1"/>
</dbReference>
<dbReference type="SUPFAM" id="SSF81301">
    <property type="entry name" value="Nucleotidyltransferase"/>
    <property type="match status" value="1"/>
</dbReference>
<keyword evidence="2" id="KW-0810">Translation regulation</keyword>
<keyword evidence="10" id="KW-1185">Reference proteome</keyword>
<dbReference type="InterPro" id="IPR004394">
    <property type="entry name" value="Iojap/RsfS/C7orf30"/>
</dbReference>
<evidence type="ECO:0000313" key="11">
    <source>
        <dbReference type="Proteomes" id="UP000285740"/>
    </source>
</evidence>
<reference evidence="8 9" key="1">
    <citation type="submission" date="2018-08" db="EMBL/GenBank/DDBJ databases">
        <title>A genome reference for cultivated species of the human gut microbiota.</title>
        <authorList>
            <person name="Zou Y."/>
            <person name="Xue W."/>
            <person name="Luo G."/>
        </authorList>
    </citation>
    <scope>NUCLEOTIDE SEQUENCE [LARGE SCALE GENOMIC DNA]</scope>
    <source>
        <strain evidence="7 8">AF37-4</strain>
        <strain evidence="6 12">AM23-22</strain>
        <strain evidence="5 11">AM42-30</strain>
        <strain evidence="4 9">AM43-2</strain>
        <strain evidence="3 10">AM44-11BH</strain>
    </source>
</reference>
<dbReference type="EMBL" id="QSFD01000004">
    <property type="protein sequence ID" value="RHA19117.1"/>
    <property type="molecule type" value="Genomic_DNA"/>
</dbReference>
<evidence type="ECO:0000313" key="9">
    <source>
        <dbReference type="Proteomes" id="UP000284598"/>
    </source>
</evidence>
<comment type="caution">
    <text evidence="3">The sequence shown here is derived from an EMBL/GenBank/DDBJ whole genome shotgun (WGS) entry which is preliminary data.</text>
</comment>
<evidence type="ECO:0000313" key="12">
    <source>
        <dbReference type="Proteomes" id="UP000286186"/>
    </source>
</evidence>
<dbReference type="Proteomes" id="UP000286186">
    <property type="component" value="Unassembled WGS sequence"/>
</dbReference>
<dbReference type="Gene3D" id="3.30.460.10">
    <property type="entry name" value="Beta Polymerase, domain 2"/>
    <property type="match status" value="1"/>
</dbReference>
<dbReference type="Proteomes" id="UP000285740">
    <property type="component" value="Unassembled WGS sequence"/>
</dbReference>
<dbReference type="GO" id="GO:0042256">
    <property type="term" value="P:cytosolic ribosome assembly"/>
    <property type="evidence" value="ECO:0007669"/>
    <property type="project" value="UniProtKB-UniRule"/>
</dbReference>
<evidence type="ECO:0000313" key="8">
    <source>
        <dbReference type="Proteomes" id="UP000283314"/>
    </source>
</evidence>
<keyword evidence="2" id="KW-0678">Repressor</keyword>
<dbReference type="EMBL" id="QROT01000003">
    <property type="protein sequence ID" value="RHL46320.1"/>
    <property type="molecule type" value="Genomic_DNA"/>
</dbReference>
<dbReference type="AlphaFoldDB" id="A0A413R9I4"/>
<dbReference type="PANTHER" id="PTHR21043:SF0">
    <property type="entry name" value="MITOCHONDRIAL ASSEMBLY OF RIBOSOMAL LARGE SUBUNIT PROTEIN 1"/>
    <property type="match status" value="1"/>
</dbReference>
<keyword evidence="2" id="KW-0963">Cytoplasm</keyword>
<dbReference type="Proteomes" id="UP000284598">
    <property type="component" value="Unassembled WGS sequence"/>
</dbReference>
<evidence type="ECO:0000313" key="6">
    <source>
        <dbReference type="EMBL" id="RHF88673.1"/>
    </source>
</evidence>
<protein>
    <recommendedName>
        <fullName evidence="2">Ribosomal silencing factor RsfS</fullName>
    </recommendedName>
</protein>
<evidence type="ECO:0000313" key="5">
    <source>
        <dbReference type="EMBL" id="RHA80714.1"/>
    </source>
</evidence>
<comment type="subunit">
    <text evidence="2">Interacts with ribosomal protein uL14 (rplN).</text>
</comment>
<name>A0A413R9I4_9FIRM</name>
<evidence type="ECO:0000313" key="10">
    <source>
        <dbReference type="Proteomes" id="UP000284779"/>
    </source>
</evidence>
<dbReference type="RefSeq" id="WP_117901350.1">
    <property type="nucleotide sequence ID" value="NZ_CABJDQ010000003.1"/>
</dbReference>
<dbReference type="GO" id="GO:0017148">
    <property type="term" value="P:negative regulation of translation"/>
    <property type="evidence" value="ECO:0007669"/>
    <property type="project" value="UniProtKB-UniRule"/>
</dbReference>
<organism evidence="3 10">
    <name type="scientific">Eubacterium ventriosum</name>
    <dbReference type="NCBI Taxonomy" id="39496"/>
    <lineage>
        <taxon>Bacteria</taxon>
        <taxon>Bacillati</taxon>
        <taxon>Bacillota</taxon>
        <taxon>Clostridia</taxon>
        <taxon>Eubacteriales</taxon>
        <taxon>Eubacteriaceae</taxon>
        <taxon>Eubacterium</taxon>
    </lineage>
</organism>
<dbReference type="InterPro" id="IPR043519">
    <property type="entry name" value="NT_sf"/>
</dbReference>